<dbReference type="EMBL" id="RZTZ01000015">
    <property type="protein sequence ID" value="RVT57771.1"/>
    <property type="molecule type" value="Genomic_DNA"/>
</dbReference>
<dbReference type="Gene3D" id="2.40.100.10">
    <property type="entry name" value="Cyclophilin-like"/>
    <property type="match status" value="1"/>
</dbReference>
<reference evidence="7 8" key="1">
    <citation type="submission" date="2019-01" db="EMBL/GenBank/DDBJ databases">
        <title>Bacillus sp. M5HDSG1-1, whole genome shotgun sequence.</title>
        <authorList>
            <person name="Tuo L."/>
        </authorList>
    </citation>
    <scope>NUCLEOTIDE SEQUENCE [LARGE SCALE GENOMIC DNA]</scope>
    <source>
        <strain evidence="7 8">M5HDSG1-1</strain>
    </source>
</reference>
<dbReference type="InterPro" id="IPR020892">
    <property type="entry name" value="Cyclophilin-type_PPIase_CS"/>
</dbReference>
<comment type="caution">
    <text evidence="7">The sequence shown here is derived from an EMBL/GenBank/DDBJ whole genome shotgun (WGS) entry which is preliminary data.</text>
</comment>
<evidence type="ECO:0000259" key="6">
    <source>
        <dbReference type="PROSITE" id="PS50072"/>
    </source>
</evidence>
<dbReference type="AlphaFoldDB" id="A0A3S2TRE6"/>
<dbReference type="PROSITE" id="PS00170">
    <property type="entry name" value="CSA_PPIASE_1"/>
    <property type="match status" value="1"/>
</dbReference>
<evidence type="ECO:0000256" key="3">
    <source>
        <dbReference type="ARBA" id="ARBA00023110"/>
    </source>
</evidence>
<keyword evidence="4 5" id="KW-0413">Isomerase</keyword>
<dbReference type="Proteomes" id="UP000288024">
    <property type="component" value="Unassembled WGS sequence"/>
</dbReference>
<dbReference type="GO" id="GO:0003755">
    <property type="term" value="F:peptidyl-prolyl cis-trans isomerase activity"/>
    <property type="evidence" value="ECO:0007669"/>
    <property type="project" value="UniProtKB-UniRule"/>
</dbReference>
<evidence type="ECO:0000313" key="7">
    <source>
        <dbReference type="EMBL" id="RVT57771.1"/>
    </source>
</evidence>
<dbReference type="SUPFAM" id="SSF50891">
    <property type="entry name" value="Cyclophilin-like"/>
    <property type="match status" value="1"/>
</dbReference>
<evidence type="ECO:0000313" key="8">
    <source>
        <dbReference type="Proteomes" id="UP000288024"/>
    </source>
</evidence>
<dbReference type="PROSITE" id="PS51257">
    <property type="entry name" value="PROKAR_LIPOPROTEIN"/>
    <property type="match status" value="1"/>
</dbReference>
<dbReference type="Pfam" id="PF00160">
    <property type="entry name" value="Pro_isomerase"/>
    <property type="match status" value="1"/>
</dbReference>
<dbReference type="CDD" id="cd00317">
    <property type="entry name" value="cyclophilin"/>
    <property type="match status" value="1"/>
</dbReference>
<keyword evidence="3 5" id="KW-0697">Rotamase</keyword>
<dbReference type="PROSITE" id="PS50072">
    <property type="entry name" value="CSA_PPIASE_2"/>
    <property type="match status" value="1"/>
</dbReference>
<dbReference type="EC" id="5.2.1.8" evidence="5"/>
<keyword evidence="8" id="KW-1185">Reference proteome</keyword>
<proteinExistence type="inferred from homology"/>
<comment type="similarity">
    <text evidence="5">Belongs to the cyclophilin-type PPIase family.</text>
</comment>
<accession>A0A3S2TRE6</accession>
<organism evidence="7 8">
    <name type="scientific">Niallia taxi</name>
    <dbReference type="NCBI Taxonomy" id="2499688"/>
    <lineage>
        <taxon>Bacteria</taxon>
        <taxon>Bacillati</taxon>
        <taxon>Bacillota</taxon>
        <taxon>Bacilli</taxon>
        <taxon>Bacillales</taxon>
        <taxon>Bacillaceae</taxon>
        <taxon>Niallia</taxon>
    </lineage>
</organism>
<dbReference type="RefSeq" id="WP_127741523.1">
    <property type="nucleotide sequence ID" value="NZ_CAJCKN010000171.1"/>
</dbReference>
<evidence type="ECO:0000256" key="1">
    <source>
        <dbReference type="ARBA" id="ARBA00000971"/>
    </source>
</evidence>
<gene>
    <name evidence="7" type="ORF">EM808_23775</name>
</gene>
<feature type="signal peptide" evidence="5">
    <location>
        <begin position="1"/>
        <end position="25"/>
    </location>
</feature>
<name>A0A3S2TRE6_9BACI</name>
<evidence type="ECO:0000256" key="4">
    <source>
        <dbReference type="ARBA" id="ARBA00023235"/>
    </source>
</evidence>
<dbReference type="PRINTS" id="PR00153">
    <property type="entry name" value="CSAPPISMRASE"/>
</dbReference>
<dbReference type="GO" id="GO:0006457">
    <property type="term" value="P:protein folding"/>
    <property type="evidence" value="ECO:0007669"/>
    <property type="project" value="InterPro"/>
</dbReference>
<sequence>MERKQKFLKNKFLLACLLLLTLMLAACGTTNEAEDSKSSSTNSPTIEVSPVVTITMEDDSKIEIELYPKKAPNTVNNFVSLVQKGYYDGLTFHRVIPDFMIQGGDPEGNGTGGPGYAIEGEFSENGFDDNDLKHERGVISMARSGDPNSAGSQFFIMTKTTASLDGQYAAFGKVTSGMDVVDKIVAVDRDANDKPKQDVIMKKVTVDTKGVTFPQPQKVDD</sequence>
<dbReference type="InterPro" id="IPR044666">
    <property type="entry name" value="Cyclophilin_A-like"/>
</dbReference>
<feature type="chain" id="PRO_5039762250" description="Peptidyl-prolyl cis-trans isomerase" evidence="5">
    <location>
        <begin position="26"/>
        <end position="221"/>
    </location>
</feature>
<dbReference type="InterPro" id="IPR002130">
    <property type="entry name" value="Cyclophilin-type_PPIase_dom"/>
</dbReference>
<feature type="domain" description="PPIase cyclophilin-type" evidence="6">
    <location>
        <begin position="52"/>
        <end position="206"/>
    </location>
</feature>
<comment type="catalytic activity">
    <reaction evidence="1 5">
        <text>[protein]-peptidylproline (omega=180) = [protein]-peptidylproline (omega=0)</text>
        <dbReference type="Rhea" id="RHEA:16237"/>
        <dbReference type="Rhea" id="RHEA-COMP:10747"/>
        <dbReference type="Rhea" id="RHEA-COMP:10748"/>
        <dbReference type="ChEBI" id="CHEBI:83833"/>
        <dbReference type="ChEBI" id="CHEBI:83834"/>
        <dbReference type="EC" id="5.2.1.8"/>
    </reaction>
</comment>
<evidence type="ECO:0000256" key="2">
    <source>
        <dbReference type="ARBA" id="ARBA00002388"/>
    </source>
</evidence>
<evidence type="ECO:0000256" key="5">
    <source>
        <dbReference type="RuleBase" id="RU363019"/>
    </source>
</evidence>
<dbReference type="InterPro" id="IPR029000">
    <property type="entry name" value="Cyclophilin-like_dom_sf"/>
</dbReference>
<dbReference type="PANTHER" id="PTHR45625">
    <property type="entry name" value="PEPTIDYL-PROLYL CIS-TRANS ISOMERASE-RELATED"/>
    <property type="match status" value="1"/>
</dbReference>
<keyword evidence="5" id="KW-0732">Signal</keyword>
<comment type="function">
    <text evidence="2 5">PPIases accelerate the folding of proteins. It catalyzes the cis-trans isomerization of proline imidic peptide bonds in oligopeptides.</text>
</comment>
<dbReference type="PANTHER" id="PTHR45625:SF4">
    <property type="entry name" value="PEPTIDYLPROLYL ISOMERASE DOMAIN AND WD REPEAT-CONTAINING PROTEIN 1"/>
    <property type="match status" value="1"/>
</dbReference>
<protein>
    <recommendedName>
        <fullName evidence="5">Peptidyl-prolyl cis-trans isomerase</fullName>
        <shortName evidence="5">PPIase</shortName>
        <ecNumber evidence="5">5.2.1.8</ecNumber>
    </recommendedName>
</protein>